<dbReference type="OrthoDB" id="9783163at2"/>
<dbReference type="GO" id="GO:0005886">
    <property type="term" value="C:plasma membrane"/>
    <property type="evidence" value="ECO:0007669"/>
    <property type="project" value="UniProtKB-SubCell"/>
</dbReference>
<dbReference type="Proteomes" id="UP000315017">
    <property type="component" value="Chromosome"/>
</dbReference>
<comment type="similarity">
    <text evidence="1 2">Belongs to the outer membrane factor (OMF) (TC 1.B.17) family.</text>
</comment>
<evidence type="ECO:0000256" key="3">
    <source>
        <dbReference type="SAM" id="MobiDB-lite"/>
    </source>
</evidence>
<dbReference type="EMBL" id="CP036274">
    <property type="protein sequence ID" value="QDU29768.1"/>
    <property type="molecule type" value="Genomic_DNA"/>
</dbReference>
<dbReference type="Pfam" id="PF02321">
    <property type="entry name" value="OEP"/>
    <property type="match status" value="2"/>
</dbReference>
<evidence type="ECO:0000313" key="4">
    <source>
        <dbReference type="EMBL" id="QDU29768.1"/>
    </source>
</evidence>
<dbReference type="InterPro" id="IPR010131">
    <property type="entry name" value="MdtP/NodT-like"/>
</dbReference>
<dbReference type="Gene3D" id="2.20.200.10">
    <property type="entry name" value="Outer membrane efflux proteins (OEP)"/>
    <property type="match status" value="1"/>
</dbReference>
<dbReference type="Gene3D" id="1.20.1600.10">
    <property type="entry name" value="Outer membrane efflux proteins (OEP)"/>
    <property type="match status" value="1"/>
</dbReference>
<dbReference type="SUPFAM" id="SSF56954">
    <property type="entry name" value="Outer membrane efflux proteins (OEP)"/>
    <property type="match status" value="1"/>
</dbReference>
<keyword evidence="2" id="KW-0812">Transmembrane</keyword>
<organism evidence="4 5">
    <name type="scientific">Anatilimnocola aggregata</name>
    <dbReference type="NCBI Taxonomy" id="2528021"/>
    <lineage>
        <taxon>Bacteria</taxon>
        <taxon>Pseudomonadati</taxon>
        <taxon>Planctomycetota</taxon>
        <taxon>Planctomycetia</taxon>
        <taxon>Pirellulales</taxon>
        <taxon>Pirellulaceae</taxon>
        <taxon>Anatilimnocola</taxon>
    </lineage>
</organism>
<sequence>MFGSNSDPQHQPKPQLARRVSLTVVTTTAALLLALTAGCRTGPMEYIHNGFKVGPNYATPGAPVSEVWIDYRNSELVTNQQAYWDWWRVFRDPQLELLVQRAHQQNLTLRQAGFRIEEARARRAVAHGNLFPQSQTAFGSYRRQQISTETGITAGGGGGLPGFERAFDVWTAGGQFSWELDFWGRFRRAVAASDAELDATVENYDDVLVVLIGDVAQTYVEIRVAQQRIRYAQANVQSQVGSLNLAKIKKEEGAASGLDVAQAVTNVSQTEATIPQLQAQLRQAENRLCILMGMPPQDLSQLLGDQTLIPEAPPQIAIGVPADLLRRRPDVRRAERLAAAQSERIGITESAMYPAFTLNGTLFVQANELQNLFTGGAVAGNVGPSFSWNLLNYGRIWNAQNAEEALFMQRVTEYQTVVLNANREAEDAIIGFLRAQQQARILRVGVDAAVESRDLINELYKGGRADFGRVFVAELFLVQQQDQLALAEGAIAANLVALYRSLGGGWELRMQDPQAPVMLPQPQNRPMEQLAPPAGNPLLLPEMLPQPDRN</sequence>
<dbReference type="KEGG" id="aagg:ETAA8_48830"/>
<keyword evidence="5" id="KW-1185">Reference proteome</keyword>
<dbReference type="PANTHER" id="PTHR30203">
    <property type="entry name" value="OUTER MEMBRANE CATION EFFLUX PROTEIN"/>
    <property type="match status" value="1"/>
</dbReference>
<name>A0A517YHS2_9BACT</name>
<protein>
    <submittedName>
        <fullName evidence="4">Outer membrane protein OprM</fullName>
    </submittedName>
</protein>
<comment type="subcellular location">
    <subcellularLocation>
        <location evidence="2">Cell membrane</location>
        <topology evidence="2">Lipid-anchor</topology>
    </subcellularLocation>
</comment>
<gene>
    <name evidence="4" type="primary">oprM</name>
    <name evidence="4" type="ORF">ETAA8_48830</name>
</gene>
<proteinExistence type="inferred from homology"/>
<feature type="region of interest" description="Disordered" evidence="3">
    <location>
        <begin position="516"/>
        <end position="550"/>
    </location>
</feature>
<feature type="compositionally biased region" description="Low complexity" evidence="3">
    <location>
        <begin position="530"/>
        <end position="541"/>
    </location>
</feature>
<keyword evidence="2" id="KW-0449">Lipoprotein</keyword>
<dbReference type="GO" id="GO:0015562">
    <property type="term" value="F:efflux transmembrane transporter activity"/>
    <property type="evidence" value="ECO:0007669"/>
    <property type="project" value="InterPro"/>
</dbReference>
<keyword evidence="2" id="KW-0472">Membrane</keyword>
<dbReference type="InterPro" id="IPR003423">
    <property type="entry name" value="OMP_efflux"/>
</dbReference>
<accession>A0A517YHS2</accession>
<dbReference type="AlphaFoldDB" id="A0A517YHS2"/>
<reference evidence="4 5" key="1">
    <citation type="submission" date="2019-02" db="EMBL/GenBank/DDBJ databases">
        <title>Deep-cultivation of Planctomycetes and their phenomic and genomic characterization uncovers novel biology.</title>
        <authorList>
            <person name="Wiegand S."/>
            <person name="Jogler M."/>
            <person name="Boedeker C."/>
            <person name="Pinto D."/>
            <person name="Vollmers J."/>
            <person name="Rivas-Marin E."/>
            <person name="Kohn T."/>
            <person name="Peeters S.H."/>
            <person name="Heuer A."/>
            <person name="Rast P."/>
            <person name="Oberbeckmann S."/>
            <person name="Bunk B."/>
            <person name="Jeske O."/>
            <person name="Meyerdierks A."/>
            <person name="Storesund J.E."/>
            <person name="Kallscheuer N."/>
            <person name="Luecker S."/>
            <person name="Lage O.M."/>
            <person name="Pohl T."/>
            <person name="Merkel B.J."/>
            <person name="Hornburger P."/>
            <person name="Mueller R.-W."/>
            <person name="Bruemmer F."/>
            <person name="Labrenz M."/>
            <person name="Spormann A.M."/>
            <person name="Op den Camp H."/>
            <person name="Overmann J."/>
            <person name="Amann R."/>
            <person name="Jetten M.S.M."/>
            <person name="Mascher T."/>
            <person name="Medema M.H."/>
            <person name="Devos D.P."/>
            <person name="Kaster A.-K."/>
            <person name="Ovreas L."/>
            <person name="Rohde M."/>
            <person name="Galperin M.Y."/>
            <person name="Jogler C."/>
        </authorList>
    </citation>
    <scope>NUCLEOTIDE SEQUENCE [LARGE SCALE GENOMIC DNA]</scope>
    <source>
        <strain evidence="4 5">ETA_A8</strain>
    </source>
</reference>
<dbReference type="NCBIfam" id="TIGR01845">
    <property type="entry name" value="outer_NodT"/>
    <property type="match status" value="1"/>
</dbReference>
<evidence type="ECO:0000313" key="5">
    <source>
        <dbReference type="Proteomes" id="UP000315017"/>
    </source>
</evidence>
<evidence type="ECO:0000256" key="2">
    <source>
        <dbReference type="RuleBase" id="RU362097"/>
    </source>
</evidence>
<evidence type="ECO:0000256" key="1">
    <source>
        <dbReference type="ARBA" id="ARBA00007613"/>
    </source>
</evidence>
<keyword evidence="2" id="KW-0564">Palmitate</keyword>
<keyword evidence="2" id="KW-1134">Transmembrane beta strand</keyword>
<dbReference type="RefSeq" id="WP_145094100.1">
    <property type="nucleotide sequence ID" value="NZ_CP036274.1"/>
</dbReference>